<feature type="compositionally biased region" description="Gly residues" evidence="7">
    <location>
        <begin position="408"/>
        <end position="427"/>
    </location>
</feature>
<dbReference type="SMART" id="SM00220">
    <property type="entry name" value="S_TKc"/>
    <property type="match status" value="1"/>
</dbReference>
<dbReference type="InterPro" id="IPR000719">
    <property type="entry name" value="Prot_kinase_dom"/>
</dbReference>
<accession>A0A835W1I5</accession>
<evidence type="ECO:0000256" key="1">
    <source>
        <dbReference type="ARBA" id="ARBA00022527"/>
    </source>
</evidence>
<feature type="region of interest" description="Disordered" evidence="7">
    <location>
        <begin position="815"/>
        <end position="835"/>
    </location>
</feature>
<dbReference type="GO" id="GO:0005524">
    <property type="term" value="F:ATP binding"/>
    <property type="evidence" value="ECO:0007669"/>
    <property type="project" value="UniProtKB-UniRule"/>
</dbReference>
<proteinExistence type="predicted"/>
<dbReference type="Gene3D" id="1.10.510.10">
    <property type="entry name" value="Transferase(Phosphotransferase) domain 1"/>
    <property type="match status" value="1"/>
</dbReference>
<reference evidence="9" key="1">
    <citation type="journal article" date="2020" name="bioRxiv">
        <title>Comparative genomics of Chlamydomonas.</title>
        <authorList>
            <person name="Craig R.J."/>
            <person name="Hasan A.R."/>
            <person name="Ness R.W."/>
            <person name="Keightley P.D."/>
        </authorList>
    </citation>
    <scope>NUCLEOTIDE SEQUENCE</scope>
    <source>
        <strain evidence="9">CCAP 11/173</strain>
    </source>
</reference>
<keyword evidence="4" id="KW-0418">Kinase</keyword>
<dbReference type="SUPFAM" id="SSF56112">
    <property type="entry name" value="Protein kinase-like (PK-like)"/>
    <property type="match status" value="1"/>
</dbReference>
<dbReference type="PROSITE" id="PS50011">
    <property type="entry name" value="PROTEIN_KINASE_DOM"/>
    <property type="match status" value="1"/>
</dbReference>
<name>A0A835W1I5_9CHLO</name>
<dbReference type="Gene3D" id="3.30.200.20">
    <property type="entry name" value="Phosphorylase Kinase, domain 1"/>
    <property type="match status" value="1"/>
</dbReference>
<evidence type="ECO:0000256" key="4">
    <source>
        <dbReference type="ARBA" id="ARBA00022777"/>
    </source>
</evidence>
<comment type="caution">
    <text evidence="9">The sequence shown here is derived from an EMBL/GenBank/DDBJ whole genome shotgun (WGS) entry which is preliminary data.</text>
</comment>
<keyword evidence="5 6" id="KW-0067">ATP-binding</keyword>
<feature type="region of interest" description="Disordered" evidence="7">
    <location>
        <begin position="361"/>
        <end position="427"/>
    </location>
</feature>
<evidence type="ECO:0000313" key="10">
    <source>
        <dbReference type="Proteomes" id="UP000613740"/>
    </source>
</evidence>
<feature type="region of interest" description="Disordered" evidence="7">
    <location>
        <begin position="449"/>
        <end position="468"/>
    </location>
</feature>
<feature type="domain" description="Protein kinase" evidence="8">
    <location>
        <begin position="480"/>
        <end position="801"/>
    </location>
</feature>
<evidence type="ECO:0000256" key="2">
    <source>
        <dbReference type="ARBA" id="ARBA00022679"/>
    </source>
</evidence>
<feature type="compositionally biased region" description="Low complexity" evidence="7">
    <location>
        <begin position="395"/>
        <end position="407"/>
    </location>
</feature>
<feature type="region of interest" description="Disordered" evidence="7">
    <location>
        <begin position="244"/>
        <end position="285"/>
    </location>
</feature>
<dbReference type="InterPro" id="IPR008271">
    <property type="entry name" value="Ser/Thr_kinase_AS"/>
</dbReference>
<dbReference type="InterPro" id="IPR001245">
    <property type="entry name" value="Ser-Thr/Tyr_kinase_cat_dom"/>
</dbReference>
<dbReference type="Pfam" id="PF07714">
    <property type="entry name" value="PK_Tyr_Ser-Thr"/>
    <property type="match status" value="1"/>
</dbReference>
<dbReference type="PROSITE" id="PS00108">
    <property type="entry name" value="PROTEIN_KINASE_ST"/>
    <property type="match status" value="1"/>
</dbReference>
<keyword evidence="1" id="KW-0723">Serine/threonine-protein kinase</keyword>
<dbReference type="EMBL" id="JAEHOD010000047">
    <property type="protein sequence ID" value="KAG2437127.1"/>
    <property type="molecule type" value="Genomic_DNA"/>
</dbReference>
<dbReference type="GO" id="GO:0004674">
    <property type="term" value="F:protein serine/threonine kinase activity"/>
    <property type="evidence" value="ECO:0007669"/>
    <property type="project" value="UniProtKB-KW"/>
</dbReference>
<dbReference type="PROSITE" id="PS00107">
    <property type="entry name" value="PROTEIN_KINASE_ATP"/>
    <property type="match status" value="1"/>
</dbReference>
<organism evidence="9 10">
    <name type="scientific">Chlamydomonas schloesseri</name>
    <dbReference type="NCBI Taxonomy" id="2026947"/>
    <lineage>
        <taxon>Eukaryota</taxon>
        <taxon>Viridiplantae</taxon>
        <taxon>Chlorophyta</taxon>
        <taxon>core chlorophytes</taxon>
        <taxon>Chlorophyceae</taxon>
        <taxon>CS clade</taxon>
        <taxon>Chlamydomonadales</taxon>
        <taxon>Chlamydomonadaceae</taxon>
        <taxon>Chlamydomonas</taxon>
    </lineage>
</organism>
<feature type="compositionally biased region" description="Basic and acidic residues" evidence="7">
    <location>
        <begin position="244"/>
        <end position="253"/>
    </location>
</feature>
<keyword evidence="2" id="KW-0808">Transferase</keyword>
<evidence type="ECO:0000256" key="3">
    <source>
        <dbReference type="ARBA" id="ARBA00022741"/>
    </source>
</evidence>
<evidence type="ECO:0000256" key="6">
    <source>
        <dbReference type="PROSITE-ProRule" id="PRU10141"/>
    </source>
</evidence>
<dbReference type="Proteomes" id="UP000613740">
    <property type="component" value="Unassembled WGS sequence"/>
</dbReference>
<evidence type="ECO:0000313" key="9">
    <source>
        <dbReference type="EMBL" id="KAG2437127.1"/>
    </source>
</evidence>
<dbReference type="AlphaFoldDB" id="A0A835W1I5"/>
<feature type="compositionally biased region" description="Basic and acidic residues" evidence="7">
    <location>
        <begin position="451"/>
        <end position="464"/>
    </location>
</feature>
<dbReference type="InterPro" id="IPR051681">
    <property type="entry name" value="Ser/Thr_Kinases-Pseudokinases"/>
</dbReference>
<sequence length="835" mass="85551">MLLGTESGDRGTQLVEQAALMIKWCFPASILTAAITTTPRDDGSSGAQVFELLSQLPPGLINGAAAVAPGANGGANGTVAAASNSSSRTSSCVSGTAAAPPLDRCYALMGLFVDYVGSAYERSSSGRLEKAGYYINYKQAVWLCEGVVDEDCIKTYGPVGCVYNYFGVGIRANGSSSVGASAAQSTAAAAAGTSSSPAASSPASSTPDGGVVAGAAVGSVAGALLVGAAIWAIAVRRRGAQQRRQLEQQRQDSDVATGLGPEGHQSLSQQQQQQQQQLRGAEKGDVESVLPVSVGHSDRDASSSQGTGYESAVALTQQPCLPTHSSPAAQQHAAHSAELGDGLAAADVVTEFTPRRPSISLITAGSAAPPADGGGPPGLKGTPRLAALTAALDKGGPSSAASRASAASGGGGGGPASVGAPPLGGGPALSEAGGGACLVQQPQQPSVLACDPHRQQGEDQRGAEQAEDATGVVASLNVTLVPNGLLGKGSFGRVYRGRYQGREVAVKVFSSEFVTEGSVNDKEVVDSLCAEVEVLSRVDHPNIVKLLAVCLTPPRFCLVMELMQLNLAQLLHGDIGRVCTCGAQGSGTCSPYCPMSSRVLPLVMVLDIAIDIARALSYLHPTISHRDLKPANVLLTWSDAGEAPATSAASACSGGSGAASGGVSRGGRRGRMVAKLSDFGISRMSHTLRATITPEAGTPAYIAPENFNPGNWLVSCKSDMYAYGVLLWELITGLEPWKGIPVARIAYRVTLLRERLPLEVIDLQRPEPVPARLSEIVAACFDDDPQRRPAAAELANELESIRATVLEQQRCRLEAEAARRQGSGGPAPGPAGPWG</sequence>
<feature type="binding site" evidence="6">
    <location>
        <position position="507"/>
    </location>
    <ligand>
        <name>ATP</name>
        <dbReference type="ChEBI" id="CHEBI:30616"/>
    </ligand>
</feature>
<gene>
    <name evidence="9" type="ORF">HYH02_011383</name>
</gene>
<keyword evidence="10" id="KW-1185">Reference proteome</keyword>
<protein>
    <recommendedName>
        <fullName evidence="8">Protein kinase domain-containing protein</fullName>
    </recommendedName>
</protein>
<feature type="compositionally biased region" description="Low complexity" evidence="7">
    <location>
        <begin position="265"/>
        <end position="278"/>
    </location>
</feature>
<keyword evidence="3 6" id="KW-0547">Nucleotide-binding</keyword>
<dbReference type="OrthoDB" id="310217at2759"/>
<dbReference type="PANTHER" id="PTHR44329:SF214">
    <property type="entry name" value="PROTEIN KINASE DOMAIN-CONTAINING PROTEIN"/>
    <property type="match status" value="1"/>
</dbReference>
<dbReference type="InterPro" id="IPR017441">
    <property type="entry name" value="Protein_kinase_ATP_BS"/>
</dbReference>
<dbReference type="InterPro" id="IPR011009">
    <property type="entry name" value="Kinase-like_dom_sf"/>
</dbReference>
<evidence type="ECO:0000259" key="8">
    <source>
        <dbReference type="PROSITE" id="PS50011"/>
    </source>
</evidence>
<evidence type="ECO:0000256" key="5">
    <source>
        <dbReference type="ARBA" id="ARBA00022840"/>
    </source>
</evidence>
<evidence type="ECO:0000256" key="7">
    <source>
        <dbReference type="SAM" id="MobiDB-lite"/>
    </source>
</evidence>
<dbReference type="PANTHER" id="PTHR44329">
    <property type="entry name" value="SERINE/THREONINE-PROTEIN KINASE TNNI3K-RELATED"/>
    <property type="match status" value="1"/>
</dbReference>